<proteinExistence type="inferred from homology"/>
<dbReference type="InterPro" id="IPR023165">
    <property type="entry name" value="rRNA_Ade_diMease-like_C"/>
</dbReference>
<dbReference type="GO" id="GO:0006391">
    <property type="term" value="P:transcription initiation at mitochondrial promoter"/>
    <property type="evidence" value="ECO:0007669"/>
    <property type="project" value="TreeGrafter"/>
</dbReference>
<dbReference type="STRING" id="984486.A0A1E3QYU2"/>
<keyword evidence="10" id="KW-1185">Reference proteome</keyword>
<dbReference type="InterPro" id="IPR001737">
    <property type="entry name" value="KsgA/Erm"/>
</dbReference>
<evidence type="ECO:0000256" key="8">
    <source>
        <dbReference type="RuleBase" id="RU362106"/>
    </source>
</evidence>
<evidence type="ECO:0000256" key="2">
    <source>
        <dbReference type="ARBA" id="ARBA00022603"/>
    </source>
</evidence>
<dbReference type="GO" id="GO:0034246">
    <property type="term" value="F:mitochondrial transcription factor activity"/>
    <property type="evidence" value="ECO:0007669"/>
    <property type="project" value="TreeGrafter"/>
</dbReference>
<feature type="binding site" evidence="7">
    <location>
        <position position="145"/>
    </location>
    <ligand>
        <name>S-adenosyl-L-methionine</name>
        <dbReference type="ChEBI" id="CHEBI:59789"/>
    </ligand>
</feature>
<evidence type="ECO:0000256" key="7">
    <source>
        <dbReference type="PROSITE-ProRule" id="PRU01026"/>
    </source>
</evidence>
<comment type="similarity">
    <text evidence="7 8">Belongs to the class I-like SAM-binding methyltransferase superfamily. rRNA adenine N(6)-methyltransferase family.</text>
</comment>
<evidence type="ECO:0000256" key="6">
    <source>
        <dbReference type="ARBA" id="ARBA00024915"/>
    </source>
</evidence>
<dbReference type="PROSITE" id="PS51689">
    <property type="entry name" value="SAM_RNA_A_N6_MT"/>
    <property type="match status" value="1"/>
</dbReference>
<keyword evidence="4 7" id="KW-0949">S-adenosyl-L-methionine</keyword>
<dbReference type="EMBL" id="KV454426">
    <property type="protein sequence ID" value="ODQ82840.1"/>
    <property type="molecule type" value="Genomic_DNA"/>
</dbReference>
<evidence type="ECO:0000256" key="5">
    <source>
        <dbReference type="ARBA" id="ARBA00022884"/>
    </source>
</evidence>
<dbReference type="GO" id="GO:0034245">
    <property type="term" value="C:mitochondrial DNA-directed RNA polymerase complex"/>
    <property type="evidence" value="ECO:0007669"/>
    <property type="project" value="TreeGrafter"/>
</dbReference>
<dbReference type="InterPro" id="IPR029063">
    <property type="entry name" value="SAM-dependent_MTases_sf"/>
</dbReference>
<name>A0A1E3QYU2_9ASCO</name>
<dbReference type="OrthoDB" id="16079at2759"/>
<sequence length="360" mass="40610">MRLIRSISLSLNVSSTSIFQTMKPSRFSAAISNPYTVAKILQKVALRDTYGSDLAILDIFPNNGLFSGLVNEHLKPHQHVVMGSEADFHGDFYAKINAAMHTNLQKAVKDPRHWESYSEMIAEGYLTPRKAARTNLHPAFLISANITNPKYAEKTLMRWLGCIGNRNWLQKYGRARMLVWTNAATASKLLAPAGSPKRGRLAIFGEQFTDTTLVATTAPKSSETWSAADLARYDPILLEPETDYKVHSMTQEISLLDIKPCNHALDLDSFEYVVKQLMMLRNVRLETALMVLGAGSKEYFSEQLSGVLQRKPRELTADEWVLVSKTFSMWPFKPEFLFDHPVENEEVEAVDLLFGMFSRA</sequence>
<dbReference type="GO" id="GO:0003723">
    <property type="term" value="F:RNA binding"/>
    <property type="evidence" value="ECO:0007669"/>
    <property type="project" value="UniProtKB-UniRule"/>
</dbReference>
<dbReference type="GO" id="GO:0000179">
    <property type="term" value="F:rRNA (adenine-N6,N6-)-dimethyltransferase activity"/>
    <property type="evidence" value="ECO:0007669"/>
    <property type="project" value="UniProtKB-UniRule"/>
</dbReference>
<evidence type="ECO:0000313" key="9">
    <source>
        <dbReference type="EMBL" id="ODQ82840.1"/>
    </source>
</evidence>
<keyword evidence="3 7" id="KW-0808">Transferase</keyword>
<evidence type="ECO:0000256" key="4">
    <source>
        <dbReference type="ARBA" id="ARBA00022691"/>
    </source>
</evidence>
<feature type="binding site" evidence="7">
    <location>
        <position position="110"/>
    </location>
    <ligand>
        <name>S-adenosyl-L-methionine</name>
        <dbReference type="ChEBI" id="CHEBI:59789"/>
    </ligand>
</feature>
<dbReference type="Gene3D" id="1.10.8.100">
    <property type="entry name" value="Ribosomal RNA adenine dimethylase-like, domain 2"/>
    <property type="match status" value="1"/>
</dbReference>
<dbReference type="RefSeq" id="XP_018988168.1">
    <property type="nucleotide sequence ID" value="XM_019127597.1"/>
</dbReference>
<keyword evidence="5 7" id="KW-0694">RNA-binding</keyword>
<dbReference type="EC" id="2.1.1.-" evidence="8"/>
<comment type="caution">
    <text evidence="7">Lacks conserved residue(s) required for the propagation of feature annotation.</text>
</comment>
<protein>
    <recommendedName>
        <fullName evidence="8">rRNA adenine N(6)-methyltransferase</fullName>
        <ecNumber evidence="8">2.1.1.-</ecNumber>
    </recommendedName>
</protein>
<dbReference type="GO" id="GO:0005759">
    <property type="term" value="C:mitochondrial matrix"/>
    <property type="evidence" value="ECO:0007669"/>
    <property type="project" value="TreeGrafter"/>
</dbReference>
<dbReference type="PANTHER" id="PTHR11727:SF17">
    <property type="entry name" value="DIMETHYLADENOSINE TRANSFERASE 1, MITOCHONDRIAL"/>
    <property type="match status" value="1"/>
</dbReference>
<gene>
    <name evidence="9" type="ORF">BABINDRAFT_159337</name>
</gene>
<comment type="function">
    <text evidence="6">Mitochondrial transcription factor that confers selective promoter recognition on the core subunit of the yeast mitochondrial RNA polymerase. Interacts with DNA in a non-specific manner.</text>
</comment>
<comment type="subcellular location">
    <subcellularLocation>
        <location evidence="1">Mitochondrion</location>
    </subcellularLocation>
</comment>
<dbReference type="Proteomes" id="UP000094336">
    <property type="component" value="Unassembled WGS sequence"/>
</dbReference>
<dbReference type="GeneID" id="30145450"/>
<evidence type="ECO:0000313" key="10">
    <source>
        <dbReference type="Proteomes" id="UP000094336"/>
    </source>
</evidence>
<accession>A0A1E3QYU2</accession>
<keyword evidence="2 7" id="KW-0489">Methyltransferase</keyword>
<evidence type="ECO:0000256" key="1">
    <source>
        <dbReference type="ARBA" id="ARBA00004173"/>
    </source>
</evidence>
<keyword evidence="8" id="KW-0698">rRNA processing</keyword>
<dbReference type="Gene3D" id="3.40.50.150">
    <property type="entry name" value="Vaccinia Virus protein VP39"/>
    <property type="match status" value="1"/>
</dbReference>
<evidence type="ECO:0000256" key="3">
    <source>
        <dbReference type="ARBA" id="ARBA00022679"/>
    </source>
</evidence>
<dbReference type="SUPFAM" id="SSF53335">
    <property type="entry name" value="S-adenosyl-L-methionine-dependent methyltransferases"/>
    <property type="match status" value="1"/>
</dbReference>
<dbReference type="Pfam" id="PF00398">
    <property type="entry name" value="RrnaAD"/>
    <property type="match status" value="1"/>
</dbReference>
<dbReference type="AlphaFoldDB" id="A0A1E3QYU2"/>
<feature type="binding site" evidence="7">
    <location>
        <position position="31"/>
    </location>
    <ligand>
        <name>S-adenosyl-L-methionine</name>
        <dbReference type="ChEBI" id="CHEBI:59789"/>
    </ligand>
</feature>
<reference evidence="10" key="1">
    <citation type="submission" date="2016-05" db="EMBL/GenBank/DDBJ databases">
        <title>Comparative genomics of biotechnologically important yeasts.</title>
        <authorList>
            <consortium name="DOE Joint Genome Institute"/>
            <person name="Riley R."/>
            <person name="Haridas S."/>
            <person name="Wolfe K.H."/>
            <person name="Lopes M.R."/>
            <person name="Hittinger C.T."/>
            <person name="Goker M."/>
            <person name="Salamov A."/>
            <person name="Wisecaver J."/>
            <person name="Long T.M."/>
            <person name="Aerts A.L."/>
            <person name="Barry K."/>
            <person name="Choi C."/>
            <person name="Clum A."/>
            <person name="Coughlan A.Y."/>
            <person name="Deshpande S."/>
            <person name="Douglass A.P."/>
            <person name="Hanson S.J."/>
            <person name="Klenk H.-P."/>
            <person name="Labutti K."/>
            <person name="Lapidus A."/>
            <person name="Lindquist E."/>
            <person name="Lipzen A."/>
            <person name="Meier-Kolthoff J.P."/>
            <person name="Ohm R.A."/>
            <person name="Otillar R.P."/>
            <person name="Pangilinan J."/>
            <person name="Peng Y."/>
            <person name="Rokas A."/>
            <person name="Rosa C.A."/>
            <person name="Scheuner C."/>
            <person name="Sibirny A.A."/>
            <person name="Slot J.C."/>
            <person name="Stielow J.B."/>
            <person name="Sun H."/>
            <person name="Kurtzman C.P."/>
            <person name="Blackwell M."/>
            <person name="Grigoriev I.V."/>
            <person name="Jeffries T.W."/>
        </authorList>
    </citation>
    <scope>NUCLEOTIDE SEQUENCE [LARGE SCALE GENOMIC DNA]</scope>
    <source>
        <strain evidence="10">NRRL Y-12698</strain>
    </source>
</reference>
<dbReference type="PANTHER" id="PTHR11727">
    <property type="entry name" value="DIMETHYLADENOSINE TRANSFERASE"/>
    <property type="match status" value="1"/>
</dbReference>
<organism evidence="9 10">
    <name type="scientific">Babjeviella inositovora NRRL Y-12698</name>
    <dbReference type="NCBI Taxonomy" id="984486"/>
    <lineage>
        <taxon>Eukaryota</taxon>
        <taxon>Fungi</taxon>
        <taxon>Dikarya</taxon>
        <taxon>Ascomycota</taxon>
        <taxon>Saccharomycotina</taxon>
        <taxon>Pichiomycetes</taxon>
        <taxon>Serinales incertae sedis</taxon>
        <taxon>Babjeviella</taxon>
    </lineage>
</organism>